<keyword evidence="2" id="KW-1185">Reference proteome</keyword>
<evidence type="ECO:0000313" key="2">
    <source>
        <dbReference type="Proteomes" id="UP001228049"/>
    </source>
</evidence>
<sequence>MNPRGAQHSAWCKQVPKLYVQRMGYRPSDSISCCQKTRRTSKERADREAACAVRSRQIVSSILSLLGGERRTCEEFRLTLGVFQKEAGSCGRPAAGYTLMRSRAARKARHPRFSGR</sequence>
<reference evidence="1" key="1">
    <citation type="submission" date="2023-04" db="EMBL/GenBank/DDBJ databases">
        <title>Chromosome-level genome of Chaenocephalus aceratus.</title>
        <authorList>
            <person name="Park H."/>
        </authorList>
    </citation>
    <scope>NUCLEOTIDE SEQUENCE</scope>
    <source>
        <strain evidence="1">DE</strain>
        <tissue evidence="1">Muscle</tissue>
    </source>
</reference>
<gene>
    <name evidence="1" type="ORF">KUDE01_014554</name>
</gene>
<evidence type="ECO:0000313" key="1">
    <source>
        <dbReference type="EMBL" id="KAK1889879.1"/>
    </source>
</evidence>
<dbReference type="Proteomes" id="UP001228049">
    <property type="component" value="Unassembled WGS sequence"/>
</dbReference>
<dbReference type="AlphaFoldDB" id="A0AAD9F5Q6"/>
<keyword evidence="1" id="KW-0223">Dioxygenase</keyword>
<accession>A0AAD9F5Q6</accession>
<proteinExistence type="predicted"/>
<dbReference type="EMBL" id="JASDAP010000016">
    <property type="protein sequence ID" value="KAK1889879.1"/>
    <property type="molecule type" value="Genomic_DNA"/>
</dbReference>
<comment type="caution">
    <text evidence="1">The sequence shown here is derived from an EMBL/GenBank/DDBJ whole genome shotgun (WGS) entry which is preliminary data.</text>
</comment>
<keyword evidence="1" id="KW-0560">Oxidoreductase</keyword>
<organism evidence="1 2">
    <name type="scientific">Dissostichus eleginoides</name>
    <name type="common">Patagonian toothfish</name>
    <name type="synonym">Dissostichus amissus</name>
    <dbReference type="NCBI Taxonomy" id="100907"/>
    <lineage>
        <taxon>Eukaryota</taxon>
        <taxon>Metazoa</taxon>
        <taxon>Chordata</taxon>
        <taxon>Craniata</taxon>
        <taxon>Vertebrata</taxon>
        <taxon>Euteleostomi</taxon>
        <taxon>Actinopterygii</taxon>
        <taxon>Neopterygii</taxon>
        <taxon>Teleostei</taxon>
        <taxon>Neoteleostei</taxon>
        <taxon>Acanthomorphata</taxon>
        <taxon>Eupercaria</taxon>
        <taxon>Perciformes</taxon>
        <taxon>Notothenioidei</taxon>
        <taxon>Nototheniidae</taxon>
        <taxon>Dissostichus</taxon>
    </lineage>
</organism>
<name>A0AAD9F5Q6_DISEL</name>
<protein>
    <submittedName>
        <fullName evidence="1">4-hydroxyphenylpyruvate dioxygenase</fullName>
    </submittedName>
</protein>
<dbReference type="GO" id="GO:0051213">
    <property type="term" value="F:dioxygenase activity"/>
    <property type="evidence" value="ECO:0007669"/>
    <property type="project" value="UniProtKB-KW"/>
</dbReference>